<dbReference type="Proteomes" id="UP000269396">
    <property type="component" value="Unassembled WGS sequence"/>
</dbReference>
<evidence type="ECO:0000313" key="2">
    <source>
        <dbReference type="Proteomes" id="UP000269396"/>
    </source>
</evidence>
<name>A0A183PWG3_9TREM</name>
<accession>A0A183PWG3</accession>
<organism evidence="1 2">
    <name type="scientific">Schistosoma mattheei</name>
    <dbReference type="NCBI Taxonomy" id="31246"/>
    <lineage>
        <taxon>Eukaryota</taxon>
        <taxon>Metazoa</taxon>
        <taxon>Spiralia</taxon>
        <taxon>Lophotrochozoa</taxon>
        <taxon>Platyhelminthes</taxon>
        <taxon>Trematoda</taxon>
        <taxon>Digenea</taxon>
        <taxon>Strigeidida</taxon>
        <taxon>Schistosomatoidea</taxon>
        <taxon>Schistosomatidae</taxon>
        <taxon>Schistosoma</taxon>
    </lineage>
</organism>
<evidence type="ECO:0000313" key="1">
    <source>
        <dbReference type="EMBL" id="VDP77818.1"/>
    </source>
</evidence>
<dbReference type="EMBL" id="UZAL01040960">
    <property type="protein sequence ID" value="VDP77818.1"/>
    <property type="molecule type" value="Genomic_DNA"/>
</dbReference>
<dbReference type="STRING" id="31246.A0A183PWG3"/>
<proteinExistence type="predicted"/>
<protein>
    <submittedName>
        <fullName evidence="1">Uncharacterized protein</fullName>
    </submittedName>
</protein>
<keyword evidence="2" id="KW-1185">Reference proteome</keyword>
<dbReference type="AlphaFoldDB" id="A0A183PWG3"/>
<gene>
    <name evidence="1" type="ORF">SMTD_LOCUS18699</name>
</gene>
<reference evidence="1 2" key="1">
    <citation type="submission" date="2018-11" db="EMBL/GenBank/DDBJ databases">
        <authorList>
            <consortium name="Pathogen Informatics"/>
        </authorList>
    </citation>
    <scope>NUCLEOTIDE SEQUENCE [LARGE SCALE GENOMIC DNA]</scope>
    <source>
        <strain>Denwood</strain>
        <strain evidence="2">Zambia</strain>
    </source>
</reference>
<sequence length="117" mass="13716">MIEVIKFWKQKLEIKGVMIMNSSNLLEEMVPGIRKILNTDTDDEFIWFADEPKIDAMVNMEQKVCLHTLTINIRVPTRSDDIDSQIRQGNLILYWNNFIFCNINSFGIVYLNLPVHI</sequence>